<dbReference type="GO" id="GO:0047043">
    <property type="term" value="F:3-alpha-hydroxycholanate dehydrogenase activity"/>
    <property type="evidence" value="ECO:0007669"/>
    <property type="project" value="UniProtKB-EC"/>
</dbReference>
<organism evidence="3 4">
    <name type="scientific">Luteimicrobium xylanilyticum</name>
    <dbReference type="NCBI Taxonomy" id="1133546"/>
    <lineage>
        <taxon>Bacteria</taxon>
        <taxon>Bacillati</taxon>
        <taxon>Actinomycetota</taxon>
        <taxon>Actinomycetes</taxon>
        <taxon>Micrococcales</taxon>
        <taxon>Luteimicrobium</taxon>
    </lineage>
</organism>
<dbReference type="Proteomes" id="UP000326702">
    <property type="component" value="Chromosome"/>
</dbReference>
<accession>A0A5P9QFY6</accession>
<dbReference type="Gene3D" id="3.40.50.720">
    <property type="entry name" value="NAD(P)-binding Rossmann-like Domain"/>
    <property type="match status" value="1"/>
</dbReference>
<dbReference type="InterPro" id="IPR036291">
    <property type="entry name" value="NAD(P)-bd_dom_sf"/>
</dbReference>
<dbReference type="RefSeq" id="WP_036955426.1">
    <property type="nucleotide sequence ID" value="NZ_BAABIH010000009.1"/>
</dbReference>
<evidence type="ECO:0000313" key="3">
    <source>
        <dbReference type="EMBL" id="QFV00170.1"/>
    </source>
</evidence>
<protein>
    <submittedName>
        <fullName evidence="3">3-alpha-hydroxycholanate dehydrogenase (NAD(+))</fullName>
        <ecNumber evidence="3">1.1.1.52</ecNumber>
    </submittedName>
</protein>
<proteinExistence type="inferred from homology"/>
<dbReference type="PANTHER" id="PTHR43477">
    <property type="entry name" value="DIHYDROANTICAPSIN 7-DEHYDROGENASE"/>
    <property type="match status" value="1"/>
</dbReference>
<dbReference type="Pfam" id="PF13561">
    <property type="entry name" value="adh_short_C2"/>
    <property type="match status" value="1"/>
</dbReference>
<keyword evidence="4" id="KW-1185">Reference proteome</keyword>
<gene>
    <name evidence="3" type="ORF">KDY119_03705</name>
</gene>
<dbReference type="PANTHER" id="PTHR43477:SF1">
    <property type="entry name" value="DIHYDROANTICAPSIN 7-DEHYDROGENASE"/>
    <property type="match status" value="1"/>
</dbReference>
<reference evidence="3 4" key="1">
    <citation type="submission" date="2019-10" db="EMBL/GenBank/DDBJ databases">
        <title>Genome sequence of Luteimicrobium xylanilyticum HY-24.</title>
        <authorList>
            <person name="Kim D.Y."/>
            <person name="Park H.-Y."/>
        </authorList>
    </citation>
    <scope>NUCLEOTIDE SEQUENCE [LARGE SCALE GENOMIC DNA]</scope>
    <source>
        <strain evidence="3 4">HY-24</strain>
    </source>
</reference>
<dbReference type="KEGG" id="lxl:KDY119_03705"/>
<dbReference type="InterPro" id="IPR051122">
    <property type="entry name" value="SDR_DHRS6-like"/>
</dbReference>
<dbReference type="EC" id="1.1.1.52" evidence="3"/>
<name>A0A5P9QFY6_9MICO</name>
<dbReference type="AlphaFoldDB" id="A0A5P9QFY6"/>
<dbReference type="OrthoDB" id="3676637at2"/>
<dbReference type="InterPro" id="IPR002347">
    <property type="entry name" value="SDR_fam"/>
</dbReference>
<keyword evidence="2 3" id="KW-0560">Oxidoreductase</keyword>
<comment type="similarity">
    <text evidence="1">Belongs to the short-chain dehydrogenases/reductases (SDR) family.</text>
</comment>
<sequence length="263" mass="27153">MSATTRTYVVTGAASGIGKATAELLRSQGQTVIGVDLHDTDITVDLTTDEGRTTMIDRVTELSGGVVDGVLAVAGLSAPIVATAAVNYYGALATLEGLRPLLTKSDAPRAVAVASMASLQPADDALLDAFEHGTEEQALARATELAGAGPEVGYIIYSTSKRALAKWIRRNAPSPEWAGAGIPLNAIAPGVVLTPMTADLVATEEGRKQLTEQVPMPLGGPFGPEVAADLLVWLSGVENSRLCGQVIFIDGGSDAVIRGDSTW</sequence>
<evidence type="ECO:0000256" key="2">
    <source>
        <dbReference type="ARBA" id="ARBA00023002"/>
    </source>
</evidence>
<evidence type="ECO:0000256" key="1">
    <source>
        <dbReference type="ARBA" id="ARBA00006484"/>
    </source>
</evidence>
<dbReference type="PRINTS" id="PR00081">
    <property type="entry name" value="GDHRDH"/>
</dbReference>
<dbReference type="EMBL" id="CP045529">
    <property type="protein sequence ID" value="QFV00170.1"/>
    <property type="molecule type" value="Genomic_DNA"/>
</dbReference>
<dbReference type="SUPFAM" id="SSF51735">
    <property type="entry name" value="NAD(P)-binding Rossmann-fold domains"/>
    <property type="match status" value="1"/>
</dbReference>
<evidence type="ECO:0000313" key="4">
    <source>
        <dbReference type="Proteomes" id="UP000326702"/>
    </source>
</evidence>